<name>A0A392SM58_9FABA</name>
<organism evidence="2 3">
    <name type="scientific">Trifolium medium</name>
    <dbReference type="NCBI Taxonomy" id="97028"/>
    <lineage>
        <taxon>Eukaryota</taxon>
        <taxon>Viridiplantae</taxon>
        <taxon>Streptophyta</taxon>
        <taxon>Embryophyta</taxon>
        <taxon>Tracheophyta</taxon>
        <taxon>Spermatophyta</taxon>
        <taxon>Magnoliopsida</taxon>
        <taxon>eudicotyledons</taxon>
        <taxon>Gunneridae</taxon>
        <taxon>Pentapetalae</taxon>
        <taxon>rosids</taxon>
        <taxon>fabids</taxon>
        <taxon>Fabales</taxon>
        <taxon>Fabaceae</taxon>
        <taxon>Papilionoideae</taxon>
        <taxon>50 kb inversion clade</taxon>
        <taxon>NPAAA clade</taxon>
        <taxon>Hologalegina</taxon>
        <taxon>IRL clade</taxon>
        <taxon>Trifolieae</taxon>
        <taxon>Trifolium</taxon>
    </lineage>
</organism>
<dbReference type="EMBL" id="LXQA010398797">
    <property type="protein sequence ID" value="MCI49274.1"/>
    <property type="molecule type" value="Genomic_DNA"/>
</dbReference>
<evidence type="ECO:0000313" key="2">
    <source>
        <dbReference type="EMBL" id="MCI49274.1"/>
    </source>
</evidence>
<dbReference type="Proteomes" id="UP000265520">
    <property type="component" value="Unassembled WGS sequence"/>
</dbReference>
<feature type="compositionally biased region" description="Polar residues" evidence="1">
    <location>
        <begin position="1"/>
        <end position="12"/>
    </location>
</feature>
<accession>A0A392SM58</accession>
<reference evidence="2 3" key="1">
    <citation type="journal article" date="2018" name="Front. Plant Sci.">
        <title>Red Clover (Trifolium pratense) and Zigzag Clover (T. medium) - A Picture of Genomic Similarities and Differences.</title>
        <authorList>
            <person name="Dluhosova J."/>
            <person name="Istvanek J."/>
            <person name="Nedelnik J."/>
            <person name="Repkova J."/>
        </authorList>
    </citation>
    <scope>NUCLEOTIDE SEQUENCE [LARGE SCALE GENOMIC DNA]</scope>
    <source>
        <strain evidence="3">cv. 10/8</strain>
        <tissue evidence="2">Leaf</tissue>
    </source>
</reference>
<comment type="caution">
    <text evidence="2">The sequence shown here is derived from an EMBL/GenBank/DDBJ whole genome shotgun (WGS) entry which is preliminary data.</text>
</comment>
<evidence type="ECO:0000313" key="3">
    <source>
        <dbReference type="Proteomes" id="UP000265520"/>
    </source>
</evidence>
<feature type="non-terminal residue" evidence="2">
    <location>
        <position position="39"/>
    </location>
</feature>
<keyword evidence="3" id="KW-1185">Reference proteome</keyword>
<feature type="region of interest" description="Disordered" evidence="1">
    <location>
        <begin position="1"/>
        <end position="39"/>
    </location>
</feature>
<proteinExistence type="predicted"/>
<sequence>MVLQQERQYTSTHFDESNVLVNATDARRPQGRGRGSTSS</sequence>
<evidence type="ECO:0000256" key="1">
    <source>
        <dbReference type="SAM" id="MobiDB-lite"/>
    </source>
</evidence>
<dbReference type="AlphaFoldDB" id="A0A392SM58"/>
<protein>
    <submittedName>
        <fullName evidence="2">Uncharacterized protein</fullName>
    </submittedName>
</protein>